<reference evidence="2" key="1">
    <citation type="submission" date="2009-08" db="EMBL/GenBank/DDBJ databases">
        <title>Annotation of Salpingoeca rosetta.</title>
        <authorList>
            <consortium name="The Broad Institute Genome Sequencing Platform"/>
            <person name="Russ C."/>
            <person name="Cuomo C."/>
            <person name="Burger G."/>
            <person name="Gray M.W."/>
            <person name="Holland P.W.H."/>
            <person name="King N."/>
            <person name="Lang F.B.F."/>
            <person name="Roger A.J."/>
            <person name="Ruiz-Trillo I."/>
            <person name="Young S.K."/>
            <person name="Zeng Q."/>
            <person name="Gargeya S."/>
            <person name="Alvarado L."/>
            <person name="Berlin A."/>
            <person name="Chapman S.B."/>
            <person name="Chen Z."/>
            <person name="Freedman E."/>
            <person name="Gellesch M."/>
            <person name="Goldberg J."/>
            <person name="Griggs A."/>
            <person name="Gujja S."/>
            <person name="Heilman E."/>
            <person name="Heiman D."/>
            <person name="Howarth C."/>
            <person name="Mehta T."/>
            <person name="Neiman D."/>
            <person name="Pearson M."/>
            <person name="Roberts A."/>
            <person name="Saif S."/>
            <person name="Shea T."/>
            <person name="Shenoy N."/>
            <person name="Sisk P."/>
            <person name="Stolte C."/>
            <person name="Sykes S."/>
            <person name="White J."/>
            <person name="Yandava C."/>
            <person name="Haas B."/>
            <person name="Nusbaum C."/>
            <person name="Birren B."/>
        </authorList>
    </citation>
    <scope>NUCLEOTIDE SEQUENCE [LARGE SCALE GENOMIC DNA]</scope>
    <source>
        <strain evidence="2">ATCC 50818</strain>
    </source>
</reference>
<feature type="compositionally biased region" description="Gly residues" evidence="1">
    <location>
        <begin position="67"/>
        <end position="77"/>
    </location>
</feature>
<keyword evidence="3" id="KW-1185">Reference proteome</keyword>
<gene>
    <name evidence="2" type="ORF">PTSG_12396</name>
</gene>
<feature type="compositionally biased region" description="Low complexity" evidence="1">
    <location>
        <begin position="33"/>
        <end position="45"/>
    </location>
</feature>
<feature type="compositionally biased region" description="Basic and acidic residues" evidence="1">
    <location>
        <begin position="198"/>
        <end position="211"/>
    </location>
</feature>
<dbReference type="RefSeq" id="XP_004992999.1">
    <property type="nucleotide sequence ID" value="XM_004992942.1"/>
</dbReference>
<evidence type="ECO:0000313" key="3">
    <source>
        <dbReference type="Proteomes" id="UP000007799"/>
    </source>
</evidence>
<evidence type="ECO:0000313" key="2">
    <source>
        <dbReference type="EMBL" id="EGD74742.1"/>
    </source>
</evidence>
<sequence>MAGRRRGRALASQRVHITFDDDSDDEESTATNQHQHQQQRRGSGQTKPSTLNTKIDFESFDPFANSNGGGGDAGGKGGESKASQRSGSADAGEAAIALASGLPPLTPFQKHVRKKLDEYLEEHITFDDDVWDTAAVKAKDTKKHKKNKKNKKHKAADDLDDWHAHTGPALQAFLYSPALVARIPHHTVTDRASSSISEGKRKGGSGEHAGDATRSSNKQEHKTKKAKREGKNRGTAAAKNSKSKAEAEAEEKARIMEAAISMSDLFG</sequence>
<dbReference type="AlphaFoldDB" id="F2UDP7"/>
<feature type="region of interest" description="Disordered" evidence="1">
    <location>
        <begin position="138"/>
        <end position="162"/>
    </location>
</feature>
<feature type="compositionally biased region" description="Basic residues" evidence="1">
    <location>
        <begin position="221"/>
        <end position="230"/>
    </location>
</feature>
<dbReference type="GeneID" id="16073572"/>
<proteinExistence type="predicted"/>
<name>F2UDP7_SALR5</name>
<protein>
    <submittedName>
        <fullName evidence="2">Uncharacterized protein</fullName>
    </submittedName>
</protein>
<feature type="region of interest" description="Disordered" evidence="1">
    <location>
        <begin position="186"/>
        <end position="251"/>
    </location>
</feature>
<dbReference type="InParanoid" id="F2UDP7"/>
<dbReference type="Proteomes" id="UP000007799">
    <property type="component" value="Unassembled WGS sequence"/>
</dbReference>
<dbReference type="EMBL" id="GL832969">
    <property type="protein sequence ID" value="EGD74742.1"/>
    <property type="molecule type" value="Genomic_DNA"/>
</dbReference>
<evidence type="ECO:0000256" key="1">
    <source>
        <dbReference type="SAM" id="MobiDB-lite"/>
    </source>
</evidence>
<dbReference type="KEGG" id="sre:PTSG_12396"/>
<feature type="compositionally biased region" description="Basic residues" evidence="1">
    <location>
        <begin position="140"/>
        <end position="154"/>
    </location>
</feature>
<feature type="region of interest" description="Disordered" evidence="1">
    <location>
        <begin position="1"/>
        <end position="92"/>
    </location>
</feature>
<organism evidence="3">
    <name type="scientific">Salpingoeca rosetta (strain ATCC 50818 / BSB-021)</name>
    <dbReference type="NCBI Taxonomy" id="946362"/>
    <lineage>
        <taxon>Eukaryota</taxon>
        <taxon>Choanoflagellata</taxon>
        <taxon>Craspedida</taxon>
        <taxon>Salpingoecidae</taxon>
        <taxon>Salpingoeca</taxon>
    </lineage>
</organism>
<accession>F2UDP7</accession>